<comment type="function">
    <text evidence="12">Protease that deconjugates SUMO1, SUMO2 and SUMO3 from targeted proteins. Processes preferentially poly-SUMO2 and poly-SUMO3 chains, but does not efficiently process SUMO1, SUMO2 and SUMO3 precursors. Deconjugates SUMO1 from RXRA, leading to transcriptional activation. Involved in chromosome alignment and spindle assembly, by regulating the kinetochore CENPH-CENPI-CENPK complex. Desumoylates PML and CENPI, protecting them from degradation by the ubiquitin ligase RNF4, which targets polysumoylated proteins for proteasomal degradation. Also desumoylates RPA1, thus preventing recruitment of RAD51 to the DNA damage foci to initiate DNA repair through homologous recombination.</text>
</comment>
<organism evidence="20 21">
    <name type="scientific">Gasterosteus aculeatus aculeatus</name>
    <name type="common">three-spined stickleback</name>
    <dbReference type="NCBI Taxonomy" id="481459"/>
    <lineage>
        <taxon>Eukaryota</taxon>
        <taxon>Metazoa</taxon>
        <taxon>Chordata</taxon>
        <taxon>Craniata</taxon>
        <taxon>Vertebrata</taxon>
        <taxon>Euteleostomi</taxon>
        <taxon>Actinopterygii</taxon>
        <taxon>Neopterygii</taxon>
        <taxon>Teleostei</taxon>
        <taxon>Neoteleostei</taxon>
        <taxon>Acanthomorphata</taxon>
        <taxon>Eupercaria</taxon>
        <taxon>Perciformes</taxon>
        <taxon>Cottioidei</taxon>
        <taxon>Gasterosteales</taxon>
        <taxon>Gasterosteidae</taxon>
        <taxon>Gasterosteus</taxon>
    </lineage>
</organism>
<keyword evidence="8" id="KW-0378">Hydrolase</keyword>
<keyword evidence="11" id="KW-0539">Nucleus</keyword>
<dbReference type="GO" id="GO:0090169">
    <property type="term" value="P:regulation of spindle assembly"/>
    <property type="evidence" value="ECO:0007669"/>
    <property type="project" value="TreeGrafter"/>
</dbReference>
<evidence type="ECO:0000256" key="14">
    <source>
        <dbReference type="ARBA" id="ARBA00073899"/>
    </source>
</evidence>
<feature type="compositionally biased region" description="Polar residues" evidence="18">
    <location>
        <begin position="231"/>
        <end position="241"/>
    </location>
</feature>
<feature type="region of interest" description="Disordered" evidence="18">
    <location>
        <begin position="704"/>
        <end position="727"/>
    </location>
</feature>
<dbReference type="GO" id="GO:0006508">
    <property type="term" value="P:proteolysis"/>
    <property type="evidence" value="ECO:0007669"/>
    <property type="project" value="UniProtKB-KW"/>
</dbReference>
<evidence type="ECO:0000256" key="10">
    <source>
        <dbReference type="ARBA" id="ARBA00022843"/>
    </source>
</evidence>
<dbReference type="GO" id="GO:0090234">
    <property type="term" value="P:regulation of kinetochore assembly"/>
    <property type="evidence" value="ECO:0007669"/>
    <property type="project" value="TreeGrafter"/>
</dbReference>
<keyword evidence="4" id="KW-1017">Isopeptide bond</keyword>
<keyword evidence="21" id="KW-1185">Reference proteome</keyword>
<protein>
    <recommendedName>
        <fullName evidence="14">Sentrin-specific protease 6</fullName>
    </recommendedName>
    <alternativeName>
        <fullName evidence="16">SUMO-1-specific protease 1</fullName>
    </alternativeName>
    <alternativeName>
        <fullName evidence="15">Sentrin/SUMO-specific protease SENP6</fullName>
    </alternativeName>
</protein>
<evidence type="ECO:0000256" key="5">
    <source>
        <dbReference type="ARBA" id="ARBA00022553"/>
    </source>
</evidence>
<evidence type="ECO:0000256" key="8">
    <source>
        <dbReference type="ARBA" id="ARBA00022801"/>
    </source>
</evidence>
<evidence type="ECO:0000256" key="7">
    <source>
        <dbReference type="ARBA" id="ARBA00022786"/>
    </source>
</evidence>
<comment type="subcellular location">
    <subcellularLocation>
        <location evidence="1">Nucleus</location>
    </subcellularLocation>
</comment>
<dbReference type="Ensembl" id="ENSGACT00000015595.2">
    <property type="protein sequence ID" value="ENSGACP00000015564.2"/>
    <property type="gene ID" value="ENSGACG00000011768.2"/>
</dbReference>
<dbReference type="FunFam" id="3.30.310.130:FF:000001">
    <property type="entry name" value="sentrin-specific protease 6 isoform X1"/>
    <property type="match status" value="1"/>
</dbReference>
<evidence type="ECO:0000313" key="20">
    <source>
        <dbReference type="Ensembl" id="ENSGACP00000015564.2"/>
    </source>
</evidence>
<feature type="region of interest" description="Disordered" evidence="18">
    <location>
        <begin position="465"/>
        <end position="523"/>
    </location>
</feature>
<comment type="pathway">
    <text evidence="2">Protein modification; protein sumoylation.</text>
</comment>
<evidence type="ECO:0000259" key="19">
    <source>
        <dbReference type="PROSITE" id="PS50600"/>
    </source>
</evidence>
<evidence type="ECO:0000256" key="17">
    <source>
        <dbReference type="SAM" id="Coils"/>
    </source>
</evidence>
<reference evidence="20" key="3">
    <citation type="submission" date="2025-09" db="UniProtKB">
        <authorList>
            <consortium name="Ensembl"/>
        </authorList>
    </citation>
    <scope>IDENTIFICATION</scope>
</reference>
<dbReference type="PANTHER" id="PTHR46896">
    <property type="entry name" value="SENTRIN-SPECIFIC PROTEASE"/>
    <property type="match status" value="1"/>
</dbReference>
<dbReference type="AlphaFoldDB" id="G3PD90"/>
<dbReference type="GO" id="GO:0016926">
    <property type="term" value="P:protein desumoylation"/>
    <property type="evidence" value="ECO:0007669"/>
    <property type="project" value="TreeGrafter"/>
</dbReference>
<dbReference type="GO" id="GO:0005829">
    <property type="term" value="C:cytosol"/>
    <property type="evidence" value="ECO:0007669"/>
    <property type="project" value="UniProtKB-ARBA"/>
</dbReference>
<evidence type="ECO:0000256" key="15">
    <source>
        <dbReference type="ARBA" id="ARBA00077364"/>
    </source>
</evidence>
<reference evidence="20" key="2">
    <citation type="submission" date="2025-08" db="UniProtKB">
        <authorList>
            <consortium name="Ensembl"/>
        </authorList>
    </citation>
    <scope>IDENTIFICATION</scope>
</reference>
<keyword evidence="10" id="KW-0832">Ubl conjugation</keyword>
<feature type="domain" description="Ubiquitin-like protease family profile" evidence="19">
    <location>
        <begin position="550"/>
        <end position="822"/>
    </location>
</feature>
<dbReference type="GeneTree" id="ENSGT00940000155724"/>
<reference evidence="20 21" key="1">
    <citation type="journal article" date="2021" name="G3 (Bethesda)">
        <title>Improved contiguity of the threespine stickleback genome using long-read sequencing.</title>
        <authorList>
            <person name="Nath S."/>
            <person name="Shaw D.E."/>
            <person name="White M.A."/>
        </authorList>
    </citation>
    <scope>NUCLEOTIDE SEQUENCE [LARGE SCALE GENOMIC DNA]</scope>
    <source>
        <strain evidence="20 21">Lake Benthic</strain>
    </source>
</reference>
<keyword evidence="9" id="KW-0788">Thiol protease</keyword>
<evidence type="ECO:0000256" key="12">
    <source>
        <dbReference type="ARBA" id="ARBA00058874"/>
    </source>
</evidence>
<proteinExistence type="inferred from homology"/>
<sequence>MCLCVCPPQSPGLRHFTSSDSLRTYENRSNNHMRPLNNEVPLSVAAPPPIPNRTNYFIISPAPSQGIVLQDAALGKMLVLNPTRLFLIPHQPPRSPLYPMLCLKCSQPSEEGAACRSCGADSALPTFQQGALSSPTPRAPIRSQPSPGPDGPQQKFYKPAATMRVPRGETLPMRMSPLRVSPLRTAGGRSPLLAGTSGCYGARNPAKGKRGAQRPQLNDPIVLSSDDEADNASTGSVNRLDSVSPRPADSAHSSPAPSGGRVEAAVKSAGEQEEPYGEFFDDVNMKITIPRRARMKDQVSFTSNKCDSIILECRSVRVGTLRRMVTKPVVFSINQIQLETKGSERNTVENICLRASELISCEWCSVRKLPVLFFQTTAAECVRLRAQLDMSEDRGGHWYDCAGDQSDEKFIVLIFENGLVMKEQAILEDILGDIGRTNGLSGFPAKLPFEEANIRLVNFNKALEQKEDKEKPAQSPHRPPQGSPVTKATQGATSSPVAVHARTRMSTRQHTGSFLEDNEDDEDMTDLQPTFSGPIVKLMVYPPPPAKGGMSVTNEDLHCLNEGEFLNDVIIDFYLKYLVLEKLKKEDAQRIHVFSSFFYKRLNQRERRNVPDTTNLPIQKRKHNRVKTWTRHVDLFQKDFIFVPINESAHWYLAVICFPGLKGPAYEQNPLYHGAALPTDPPLSEENLPERDVSGLQRISVSYGSTKGDDDTFSDDQSSCQDEVSEDGMLAEDAVGPDASASVTKPNPCRQPCVLIMDSLRGPARSTVVKTLREYLEVEWEVRKGDQRSFGKEVMKGSSPRVPQQDNFSDCGVYVLQYVESFFQNPIPSFHLPMNLSDWFPQPRMKTKREEIRELILKIKEQQEVEKKEEDRVSAVCSPGEKSLSCSVTGDELVKWNL</sequence>
<dbReference type="PROSITE" id="PS50600">
    <property type="entry name" value="ULP_PROTEASE"/>
    <property type="match status" value="1"/>
</dbReference>
<comment type="subunit">
    <text evidence="13">Interacts with RXRA. Forms a complex with KAT5-TIP60 and UBE2I in response to UV irradiation. Interacts with RPA1 to maintain it in hyposumoylated state during S phase preventing DNA repair initiation.</text>
</comment>
<dbReference type="PANTHER" id="PTHR46896:SF1">
    <property type="entry name" value="SENTRIN-SPECIFIC PROTEASE 6"/>
    <property type="match status" value="1"/>
</dbReference>
<evidence type="ECO:0000256" key="2">
    <source>
        <dbReference type="ARBA" id="ARBA00004718"/>
    </source>
</evidence>
<evidence type="ECO:0000256" key="3">
    <source>
        <dbReference type="ARBA" id="ARBA00005234"/>
    </source>
</evidence>
<evidence type="ECO:0000256" key="6">
    <source>
        <dbReference type="ARBA" id="ARBA00022670"/>
    </source>
</evidence>
<feature type="coiled-coil region" evidence="17">
    <location>
        <begin position="845"/>
        <end position="872"/>
    </location>
</feature>
<comment type="similarity">
    <text evidence="3">Belongs to the peptidase C48 family.</text>
</comment>
<dbReference type="InterPro" id="IPR038765">
    <property type="entry name" value="Papain-like_cys_pep_sf"/>
</dbReference>
<dbReference type="Proteomes" id="UP000007635">
    <property type="component" value="Chromosome XVIII"/>
</dbReference>
<keyword evidence="5" id="KW-0597">Phosphoprotein</keyword>
<evidence type="ECO:0000256" key="1">
    <source>
        <dbReference type="ARBA" id="ARBA00004123"/>
    </source>
</evidence>
<accession>G3PD90</accession>
<keyword evidence="17" id="KW-0175">Coiled coil</keyword>
<dbReference type="GO" id="GO:0070139">
    <property type="term" value="F:SUMO-specific endopeptidase activity"/>
    <property type="evidence" value="ECO:0007669"/>
    <property type="project" value="TreeGrafter"/>
</dbReference>
<evidence type="ECO:0000256" key="16">
    <source>
        <dbReference type="ARBA" id="ARBA00079020"/>
    </source>
</evidence>
<evidence type="ECO:0000256" key="13">
    <source>
        <dbReference type="ARBA" id="ARBA00062458"/>
    </source>
</evidence>
<evidence type="ECO:0000256" key="11">
    <source>
        <dbReference type="ARBA" id="ARBA00023242"/>
    </source>
</evidence>
<dbReference type="Pfam" id="PF02902">
    <property type="entry name" value="Peptidase_C48"/>
    <property type="match status" value="1"/>
</dbReference>
<evidence type="ECO:0000256" key="9">
    <source>
        <dbReference type="ARBA" id="ARBA00022807"/>
    </source>
</evidence>
<evidence type="ECO:0000313" key="21">
    <source>
        <dbReference type="Proteomes" id="UP000007635"/>
    </source>
</evidence>
<keyword evidence="7" id="KW-0833">Ubl conjugation pathway</keyword>
<dbReference type="FunFam" id="1.10.418.20:FF:000010">
    <property type="entry name" value="sentrin-specific protease 6 isoform X2"/>
    <property type="match status" value="1"/>
</dbReference>
<evidence type="ECO:0000256" key="18">
    <source>
        <dbReference type="SAM" id="MobiDB-lite"/>
    </source>
</evidence>
<dbReference type="Gene3D" id="3.40.395.10">
    <property type="entry name" value="Adenoviral Proteinase, Chain A"/>
    <property type="match status" value="1"/>
</dbReference>
<evidence type="ECO:0000256" key="4">
    <source>
        <dbReference type="ARBA" id="ARBA00022499"/>
    </source>
</evidence>
<dbReference type="Bgee" id="ENSGACG00000011768">
    <property type="expression patterns" value="Expressed in intestinal epithelial cell and 13 other cell types or tissues"/>
</dbReference>
<name>G3PD90_GASAC</name>
<dbReference type="InterPro" id="IPR003653">
    <property type="entry name" value="Peptidase_C48_C"/>
</dbReference>
<feature type="region of interest" description="Disordered" evidence="18">
    <location>
        <begin position="126"/>
        <end position="268"/>
    </location>
</feature>
<dbReference type="InterPro" id="IPR051947">
    <property type="entry name" value="Sentrin-specific_protease"/>
</dbReference>
<feature type="compositionally biased region" description="Polar residues" evidence="18">
    <location>
        <begin position="483"/>
        <end position="496"/>
    </location>
</feature>
<dbReference type="FunFam" id="3.30.310.130:FF:000004">
    <property type="entry name" value="sentrin-specific protease 6 isoform X6"/>
    <property type="match status" value="1"/>
</dbReference>
<keyword evidence="6" id="KW-0645">Protease</keyword>
<dbReference type="FunFam" id="1.10.418.20:FF:000005">
    <property type="entry name" value="sentrin-specific protease 6 isoform X2"/>
    <property type="match status" value="1"/>
</dbReference>
<dbReference type="SUPFAM" id="SSF54001">
    <property type="entry name" value="Cysteine proteinases"/>
    <property type="match status" value="1"/>
</dbReference>
<feature type="compositionally biased region" description="Polar residues" evidence="18">
    <location>
        <begin position="126"/>
        <end position="136"/>
    </location>
</feature>
<dbReference type="GO" id="GO:0005634">
    <property type="term" value="C:nucleus"/>
    <property type="evidence" value="ECO:0007669"/>
    <property type="project" value="UniProtKB-SubCell"/>
</dbReference>
<feature type="compositionally biased region" description="Low complexity" evidence="18">
    <location>
        <begin position="244"/>
        <end position="258"/>
    </location>
</feature>